<evidence type="ECO:0000313" key="1">
    <source>
        <dbReference type="EMBL" id="PSH56554.1"/>
    </source>
</evidence>
<comment type="caution">
    <text evidence="1">The sequence shown here is derived from an EMBL/GenBank/DDBJ whole genome shotgun (WGS) entry which is preliminary data.</text>
</comment>
<dbReference type="EMBL" id="PGGN01000003">
    <property type="protein sequence ID" value="PSH56554.1"/>
    <property type="molecule type" value="Genomic_DNA"/>
</dbReference>
<protein>
    <submittedName>
        <fullName evidence="1">Uncharacterized protein</fullName>
    </submittedName>
</protein>
<proteinExistence type="predicted"/>
<organism evidence="1 2">
    <name type="scientific">Phyllobacterium endophyticum</name>
    <dbReference type="NCBI Taxonomy" id="1149773"/>
    <lineage>
        <taxon>Bacteria</taxon>
        <taxon>Pseudomonadati</taxon>
        <taxon>Pseudomonadota</taxon>
        <taxon>Alphaproteobacteria</taxon>
        <taxon>Hyphomicrobiales</taxon>
        <taxon>Phyllobacteriaceae</taxon>
        <taxon>Phyllobacterium</taxon>
    </lineage>
</organism>
<accession>A0A2P7AQN9</accession>
<sequence length="138" mass="14442">MHRRPAGTAAKRPVDFQFPPTLVERTCRPGVPTSPASGWPDADAAAAAVGYCWPAMARLTNSRRLSASRQTPAAPAYAGEPRVGMGSAPVVPGKRACGKCGGTARVAEVGQAAMVSLRDRRSCWAFIHPALFLDVAAV</sequence>
<evidence type="ECO:0000313" key="2">
    <source>
        <dbReference type="Proteomes" id="UP000241158"/>
    </source>
</evidence>
<keyword evidence="2" id="KW-1185">Reference proteome</keyword>
<gene>
    <name evidence="1" type="ORF">CU100_14295</name>
</gene>
<name>A0A2P7AQN9_9HYPH</name>
<reference evidence="2" key="1">
    <citation type="submission" date="2017-11" db="EMBL/GenBank/DDBJ databases">
        <authorList>
            <person name="Kuznetsova I."/>
            <person name="Sazanova A."/>
            <person name="Chirak E."/>
            <person name="Safronova V."/>
            <person name="Willems A."/>
        </authorList>
    </citation>
    <scope>NUCLEOTIDE SEQUENCE [LARGE SCALE GENOMIC DNA]</scope>
    <source>
        <strain evidence="2">PEPV15</strain>
    </source>
</reference>
<dbReference type="Proteomes" id="UP000241158">
    <property type="component" value="Unassembled WGS sequence"/>
</dbReference>
<dbReference type="AlphaFoldDB" id="A0A2P7AQN9"/>